<evidence type="ECO:0000313" key="1">
    <source>
        <dbReference type="EMBL" id="OGM10545.1"/>
    </source>
</evidence>
<reference evidence="1 2" key="1">
    <citation type="journal article" date="2016" name="Nat. Commun.">
        <title>Thousands of microbial genomes shed light on interconnected biogeochemical processes in an aquifer system.</title>
        <authorList>
            <person name="Anantharaman K."/>
            <person name="Brown C.T."/>
            <person name="Hug L.A."/>
            <person name="Sharon I."/>
            <person name="Castelle C.J."/>
            <person name="Probst A.J."/>
            <person name="Thomas B.C."/>
            <person name="Singh A."/>
            <person name="Wilkins M.J."/>
            <person name="Karaoz U."/>
            <person name="Brodie E.L."/>
            <person name="Williams K.H."/>
            <person name="Hubbard S.S."/>
            <person name="Banfield J.F."/>
        </authorList>
    </citation>
    <scope>NUCLEOTIDE SEQUENCE [LARGE SCALE GENOMIC DNA]</scope>
</reference>
<dbReference type="EMBL" id="MGFP01000005">
    <property type="protein sequence ID" value="OGM10545.1"/>
    <property type="molecule type" value="Genomic_DNA"/>
</dbReference>
<organism evidence="1 2">
    <name type="scientific">Candidatus Woesebacteria bacterium RBG_13_34_9</name>
    <dbReference type="NCBI Taxonomy" id="1802477"/>
    <lineage>
        <taxon>Bacteria</taxon>
        <taxon>Candidatus Woeseibacteriota</taxon>
    </lineage>
</organism>
<protein>
    <submittedName>
        <fullName evidence="1">Uncharacterized protein</fullName>
    </submittedName>
</protein>
<comment type="caution">
    <text evidence="1">The sequence shown here is derived from an EMBL/GenBank/DDBJ whole genome shotgun (WGS) entry which is preliminary data.</text>
</comment>
<dbReference type="AlphaFoldDB" id="A0A1F7X879"/>
<dbReference type="Proteomes" id="UP000179219">
    <property type="component" value="Unassembled WGS sequence"/>
</dbReference>
<sequence length="64" mass="7204">MIILKLKDGTDEWVEKMGRETIDGIPYITFEMKTKKGKIMSGSYQAIEVVGIKNVGDKENPAEE</sequence>
<evidence type="ECO:0000313" key="2">
    <source>
        <dbReference type="Proteomes" id="UP000179219"/>
    </source>
</evidence>
<name>A0A1F7X879_9BACT</name>
<gene>
    <name evidence="1" type="ORF">A2159_01315</name>
</gene>
<accession>A0A1F7X879</accession>
<proteinExistence type="predicted"/>